<proteinExistence type="predicted"/>
<dbReference type="InterPro" id="IPR028198">
    <property type="entry name" value="SFTA2"/>
</dbReference>
<feature type="region of interest" description="Disordered" evidence="1">
    <location>
        <begin position="1"/>
        <end position="60"/>
    </location>
</feature>
<dbReference type="OrthoDB" id="9539469at2759"/>
<dbReference type="RefSeq" id="XP_002928891.2">
    <property type="nucleotide sequence ID" value="XM_002928845.4"/>
</dbReference>
<evidence type="ECO:0000313" key="2">
    <source>
        <dbReference type="Ensembl" id="ENSAMEP00000027205.1"/>
    </source>
</evidence>
<reference evidence="2" key="2">
    <citation type="submission" date="2025-08" db="UniProtKB">
        <authorList>
            <consortium name="Ensembl"/>
        </authorList>
    </citation>
    <scope>IDENTIFICATION</scope>
</reference>
<dbReference type="KEGG" id="aml:100470980"/>
<keyword evidence="3" id="KW-1185">Reference proteome</keyword>
<dbReference type="AlphaFoldDB" id="A0A7N5JLJ3"/>
<evidence type="ECO:0000256" key="1">
    <source>
        <dbReference type="SAM" id="MobiDB-lite"/>
    </source>
</evidence>
<reference evidence="2" key="3">
    <citation type="submission" date="2025-09" db="UniProtKB">
        <authorList>
            <consortium name="Ensembl"/>
        </authorList>
    </citation>
    <scope>IDENTIFICATION</scope>
</reference>
<name>A0A7N5JLJ3_AILME</name>
<dbReference type="PANTHER" id="PTHR38500:SF1">
    <property type="entry name" value="SURFACTANT-ASSOCIATED PROTEIN 2"/>
    <property type="match status" value="1"/>
</dbReference>
<accession>A0A7N5JLJ3</accession>
<dbReference type="Proteomes" id="UP000008912">
    <property type="component" value="Unassembled WGS sequence"/>
</dbReference>
<evidence type="ECO:0000313" key="3">
    <source>
        <dbReference type="Proteomes" id="UP000008912"/>
    </source>
</evidence>
<dbReference type="GeneTree" id="ENSGT00390000011767"/>
<dbReference type="InParanoid" id="A0A7N5JLJ3"/>
<dbReference type="CTD" id="389376"/>
<protein>
    <submittedName>
        <fullName evidence="2">Surfactant associated 2</fullName>
    </submittedName>
</protein>
<dbReference type="GeneID" id="100470980"/>
<sequence length="148" mass="16115">MKTDPTTSKLCAVPKIPLPGQPHKEGGGGQQVGWQLTGRRREETGDWEADGGSGASVPRPLRETRSKVVTMRTKVPFFLFLTLLSSSQGTGPGMTLQLKLKDSFLANFSYDSNFLELLEKLCLLLHLPPGTNVTLHHAGPPLHVICKV</sequence>
<organism evidence="2 3">
    <name type="scientific">Ailuropoda melanoleuca</name>
    <name type="common">Giant panda</name>
    <dbReference type="NCBI Taxonomy" id="9646"/>
    <lineage>
        <taxon>Eukaryota</taxon>
        <taxon>Metazoa</taxon>
        <taxon>Chordata</taxon>
        <taxon>Craniata</taxon>
        <taxon>Vertebrata</taxon>
        <taxon>Euteleostomi</taxon>
        <taxon>Mammalia</taxon>
        <taxon>Eutheria</taxon>
        <taxon>Laurasiatheria</taxon>
        <taxon>Carnivora</taxon>
        <taxon>Caniformia</taxon>
        <taxon>Ursidae</taxon>
        <taxon>Ailuropoda</taxon>
    </lineage>
</organism>
<dbReference type="Ensembl" id="ENSAMET00000047777.1">
    <property type="protein sequence ID" value="ENSAMEP00000027205.1"/>
    <property type="gene ID" value="ENSAMEG00000027069.1"/>
</dbReference>
<gene>
    <name evidence="2" type="primary">SFTA2</name>
</gene>
<reference evidence="2 3" key="1">
    <citation type="journal article" date="2010" name="Nature">
        <title>The sequence and de novo assembly of the giant panda genome.</title>
        <authorList>
            <person name="Li R."/>
            <person name="Fan W."/>
            <person name="Tian G."/>
            <person name="Zhu H."/>
            <person name="He L."/>
            <person name="Cai J."/>
            <person name="Huang Q."/>
            <person name="Cai Q."/>
            <person name="Li B."/>
            <person name="Bai Y."/>
            <person name="Zhang Z."/>
            <person name="Zhang Y."/>
            <person name="Wang W."/>
            <person name="Li J."/>
            <person name="Wei F."/>
            <person name="Li H."/>
            <person name="Jian M."/>
            <person name="Li J."/>
            <person name="Zhang Z."/>
            <person name="Nielsen R."/>
            <person name="Li D."/>
            <person name="Gu W."/>
            <person name="Yang Z."/>
            <person name="Xuan Z."/>
            <person name="Ryder O.A."/>
            <person name="Leung F.C."/>
            <person name="Zhou Y."/>
            <person name="Cao J."/>
            <person name="Sun X."/>
            <person name="Fu Y."/>
            <person name="Fang X."/>
            <person name="Guo X."/>
            <person name="Wang B."/>
            <person name="Hou R."/>
            <person name="Shen F."/>
            <person name="Mu B."/>
            <person name="Ni P."/>
            <person name="Lin R."/>
            <person name="Qian W."/>
            <person name="Wang G."/>
            <person name="Yu C."/>
            <person name="Nie W."/>
            <person name="Wang J."/>
            <person name="Wu Z."/>
            <person name="Liang H."/>
            <person name="Min J."/>
            <person name="Wu Q."/>
            <person name="Cheng S."/>
            <person name="Ruan J."/>
            <person name="Wang M."/>
            <person name="Shi Z."/>
            <person name="Wen M."/>
            <person name="Liu B."/>
            <person name="Ren X."/>
            <person name="Zheng H."/>
            <person name="Dong D."/>
            <person name="Cook K."/>
            <person name="Shan G."/>
            <person name="Zhang H."/>
            <person name="Kosiol C."/>
            <person name="Xie X."/>
            <person name="Lu Z."/>
            <person name="Zheng H."/>
            <person name="Li Y."/>
            <person name="Steiner C.C."/>
            <person name="Lam T.T."/>
            <person name="Lin S."/>
            <person name="Zhang Q."/>
            <person name="Li G."/>
            <person name="Tian J."/>
            <person name="Gong T."/>
            <person name="Liu H."/>
            <person name="Zhang D."/>
            <person name="Fang L."/>
            <person name="Ye C."/>
            <person name="Zhang J."/>
            <person name="Hu W."/>
            <person name="Xu A."/>
            <person name="Ren Y."/>
            <person name="Zhang G."/>
            <person name="Bruford M.W."/>
            <person name="Li Q."/>
            <person name="Ma L."/>
            <person name="Guo Y."/>
            <person name="An N."/>
            <person name="Hu Y."/>
            <person name="Zheng Y."/>
            <person name="Shi Y."/>
            <person name="Li Z."/>
            <person name="Liu Q."/>
            <person name="Chen Y."/>
            <person name="Zhao J."/>
            <person name="Qu N."/>
            <person name="Zhao S."/>
            <person name="Tian F."/>
            <person name="Wang X."/>
            <person name="Wang H."/>
            <person name="Xu L."/>
            <person name="Liu X."/>
            <person name="Vinar T."/>
            <person name="Wang Y."/>
            <person name="Lam T.W."/>
            <person name="Yiu S.M."/>
            <person name="Liu S."/>
            <person name="Zhang H."/>
            <person name="Li D."/>
            <person name="Huang Y."/>
            <person name="Wang X."/>
            <person name="Yang G."/>
            <person name="Jiang Z."/>
            <person name="Wang J."/>
            <person name="Qin N."/>
            <person name="Li L."/>
            <person name="Li J."/>
            <person name="Bolund L."/>
            <person name="Kristiansen K."/>
            <person name="Wong G.K."/>
            <person name="Olson M."/>
            <person name="Zhang X."/>
            <person name="Li S."/>
            <person name="Yang H."/>
            <person name="Wang J."/>
            <person name="Wang J."/>
        </authorList>
    </citation>
    <scope>NUCLEOTIDE SEQUENCE [LARGE SCALE GENOMIC DNA]</scope>
</reference>
<dbReference type="PANTHER" id="PTHR38500">
    <property type="entry name" value="SURFACTANT-ASSOCIATED PROTEIN 2"/>
    <property type="match status" value="1"/>
</dbReference>
<dbReference type="Pfam" id="PF15210">
    <property type="entry name" value="SFTA2"/>
    <property type="match status" value="1"/>
</dbReference>